<dbReference type="InterPro" id="IPR004089">
    <property type="entry name" value="MCPsignal_dom"/>
</dbReference>
<dbReference type="Proteomes" id="UP000531251">
    <property type="component" value="Unassembled WGS sequence"/>
</dbReference>
<keyword evidence="5" id="KW-1133">Transmembrane helix</keyword>
<evidence type="ECO:0000256" key="3">
    <source>
        <dbReference type="PROSITE-ProRule" id="PRU00284"/>
    </source>
</evidence>
<dbReference type="PANTHER" id="PTHR43531">
    <property type="entry name" value="PROTEIN ICFG"/>
    <property type="match status" value="1"/>
</dbReference>
<keyword evidence="5" id="KW-0472">Membrane</keyword>
<feature type="coiled-coil region" evidence="4">
    <location>
        <begin position="259"/>
        <end position="286"/>
    </location>
</feature>
<dbReference type="InterPro" id="IPR051310">
    <property type="entry name" value="MCP_chemotaxis"/>
</dbReference>
<evidence type="ECO:0000256" key="5">
    <source>
        <dbReference type="SAM" id="Phobius"/>
    </source>
</evidence>
<dbReference type="PROSITE" id="PS50111">
    <property type="entry name" value="CHEMOTAXIS_TRANSDUC_2"/>
    <property type="match status" value="1"/>
</dbReference>
<feature type="domain" description="HAMP" evidence="7">
    <location>
        <begin position="281"/>
        <end position="327"/>
    </location>
</feature>
<keyword evidence="5" id="KW-0812">Transmembrane</keyword>
<sequence length="620" mass="65589">MQFLANLKIQFKIMMMLGLLGIVTLGVAWYGGRVMQSIDNGYSQLTDVKMPDTAKLIRVNRLGFAMMYSGYKTLAYDGASSQAKKAAADELDAYKQAKQYLNEVAATEKDAAADVQAIEAVLDELQSQVLPAVEMGLANNNAAAQVQLAKADRLAEALTNKTRAYNDRRVADGKAQSDAMSATVAGAVWMLLGVALVAVLGAMGLAVFVTRGQISGPLERLQDSMRGLAGGNNHVEVPGTERGDEVGRMAKSVLVFKEAALRQEELAEAKKRADAAQQIVVETLEDRLGKLAGGDLTASIETRFDPEYEGLKQNFNAAVNSLRELITAVIESAETISTGSAEIAQASEDLARRTEGAAASLEETSAAVHEMDQRIKATAAASTKTVERATGAIGVVDSGRSVADEAMQAMSRVSESAKGIDNVIEGLDKIAFQTRVLAMNAAVEAGRAGEAGRGFAVVADLVSALAMRAEEEAGRARDQLTATQTDINAAVDMVRRVDSALGAIVGDVNEVHSLLETMAQDNQVQATAVTQVATAVNSIDQTTQQNAAMVEETSAAARNLSSEVRSLTEQASRFNAGDRSHRKPVRSKVHALPVASNPAHAASVTTVRSTGAEVEEWASF</sequence>
<feature type="coiled-coil region" evidence="4">
    <location>
        <begin position="108"/>
        <end position="161"/>
    </location>
</feature>
<dbReference type="Pfam" id="PF00015">
    <property type="entry name" value="MCPsignal"/>
    <property type="match status" value="1"/>
</dbReference>
<dbReference type="GO" id="GO:0005886">
    <property type="term" value="C:plasma membrane"/>
    <property type="evidence" value="ECO:0007669"/>
    <property type="project" value="TreeGrafter"/>
</dbReference>
<dbReference type="InterPro" id="IPR003660">
    <property type="entry name" value="HAMP_dom"/>
</dbReference>
<dbReference type="Gene3D" id="6.10.340.10">
    <property type="match status" value="1"/>
</dbReference>
<dbReference type="GO" id="GO:0007165">
    <property type="term" value="P:signal transduction"/>
    <property type="evidence" value="ECO:0007669"/>
    <property type="project" value="UniProtKB-KW"/>
</dbReference>
<feature type="transmembrane region" description="Helical" evidence="5">
    <location>
        <begin position="187"/>
        <end position="210"/>
    </location>
</feature>
<dbReference type="SUPFAM" id="SSF158472">
    <property type="entry name" value="HAMP domain-like"/>
    <property type="match status" value="1"/>
</dbReference>
<dbReference type="Pfam" id="PF00672">
    <property type="entry name" value="HAMP"/>
    <property type="match status" value="1"/>
</dbReference>
<comment type="similarity">
    <text evidence="2">Belongs to the methyl-accepting chemotaxis (MCP) protein family.</text>
</comment>
<feature type="domain" description="HAMP" evidence="7">
    <location>
        <begin position="212"/>
        <end position="265"/>
    </location>
</feature>
<gene>
    <name evidence="8" type="ORF">GGR89_001331</name>
</gene>
<dbReference type="PROSITE" id="PS50885">
    <property type="entry name" value="HAMP"/>
    <property type="match status" value="2"/>
</dbReference>
<evidence type="ECO:0000256" key="1">
    <source>
        <dbReference type="ARBA" id="ARBA00022500"/>
    </source>
</evidence>
<keyword evidence="1" id="KW-0145">Chemotaxis</keyword>
<keyword evidence="3" id="KW-0807">Transducer</keyword>
<comment type="caution">
    <text evidence="8">The sequence shown here is derived from an EMBL/GenBank/DDBJ whole genome shotgun (WGS) entry which is preliminary data.</text>
</comment>
<evidence type="ECO:0000256" key="4">
    <source>
        <dbReference type="SAM" id="Coils"/>
    </source>
</evidence>
<dbReference type="GO" id="GO:0006935">
    <property type="term" value="P:chemotaxis"/>
    <property type="evidence" value="ECO:0007669"/>
    <property type="project" value="UniProtKB-KW"/>
</dbReference>
<accession>A0A7X5XZK2</accession>
<dbReference type="SUPFAM" id="SSF58104">
    <property type="entry name" value="Methyl-accepting chemotaxis protein (MCP) signaling domain"/>
    <property type="match status" value="1"/>
</dbReference>
<evidence type="ECO:0000313" key="9">
    <source>
        <dbReference type="Proteomes" id="UP000531251"/>
    </source>
</evidence>
<organism evidence="8 9">
    <name type="scientific">Sphingomonas trueperi</name>
    <dbReference type="NCBI Taxonomy" id="53317"/>
    <lineage>
        <taxon>Bacteria</taxon>
        <taxon>Pseudomonadati</taxon>
        <taxon>Pseudomonadota</taxon>
        <taxon>Alphaproteobacteria</taxon>
        <taxon>Sphingomonadales</taxon>
        <taxon>Sphingomonadaceae</taxon>
        <taxon>Sphingomonas</taxon>
    </lineage>
</organism>
<evidence type="ECO:0000313" key="8">
    <source>
        <dbReference type="EMBL" id="NJB97025.1"/>
    </source>
</evidence>
<evidence type="ECO:0000259" key="6">
    <source>
        <dbReference type="PROSITE" id="PS50111"/>
    </source>
</evidence>
<name>A0A7X5XZK2_9SPHN</name>
<dbReference type="EMBL" id="JAATJB010000003">
    <property type="protein sequence ID" value="NJB97025.1"/>
    <property type="molecule type" value="Genomic_DNA"/>
</dbReference>
<keyword evidence="4" id="KW-0175">Coiled coil</keyword>
<dbReference type="PANTHER" id="PTHR43531:SF11">
    <property type="entry name" value="METHYL-ACCEPTING CHEMOTAXIS PROTEIN 3"/>
    <property type="match status" value="1"/>
</dbReference>
<evidence type="ECO:0000259" key="7">
    <source>
        <dbReference type="PROSITE" id="PS50885"/>
    </source>
</evidence>
<dbReference type="SMART" id="SM00304">
    <property type="entry name" value="HAMP"/>
    <property type="match status" value="2"/>
</dbReference>
<feature type="transmembrane region" description="Helical" evidence="5">
    <location>
        <begin position="12"/>
        <end position="32"/>
    </location>
</feature>
<dbReference type="AlphaFoldDB" id="A0A7X5XZK2"/>
<reference evidence="8 9" key="1">
    <citation type="submission" date="2020-03" db="EMBL/GenBank/DDBJ databases">
        <title>Genomic Encyclopedia of Type Strains, Phase IV (KMG-IV): sequencing the most valuable type-strain genomes for metagenomic binning, comparative biology and taxonomic classification.</title>
        <authorList>
            <person name="Goeker M."/>
        </authorList>
    </citation>
    <scope>NUCLEOTIDE SEQUENCE [LARGE SCALE GENOMIC DNA]</scope>
    <source>
        <strain evidence="8 9">DSM 7225</strain>
    </source>
</reference>
<evidence type="ECO:0000256" key="2">
    <source>
        <dbReference type="ARBA" id="ARBA00029447"/>
    </source>
</evidence>
<dbReference type="GO" id="GO:0004888">
    <property type="term" value="F:transmembrane signaling receptor activity"/>
    <property type="evidence" value="ECO:0007669"/>
    <property type="project" value="TreeGrafter"/>
</dbReference>
<keyword evidence="9" id="KW-1185">Reference proteome</keyword>
<protein>
    <submittedName>
        <fullName evidence="8">Methyl-accepting chemotaxis protein</fullName>
    </submittedName>
</protein>
<proteinExistence type="inferred from homology"/>
<feature type="domain" description="Methyl-accepting transducer" evidence="6">
    <location>
        <begin position="332"/>
        <end position="561"/>
    </location>
</feature>
<dbReference type="SMART" id="SM00283">
    <property type="entry name" value="MA"/>
    <property type="match status" value="1"/>
</dbReference>
<dbReference type="Gene3D" id="1.10.287.950">
    <property type="entry name" value="Methyl-accepting chemotaxis protein"/>
    <property type="match status" value="1"/>
</dbReference>